<feature type="transmembrane region" description="Helical" evidence="1">
    <location>
        <begin position="12"/>
        <end position="34"/>
    </location>
</feature>
<dbReference type="GO" id="GO:0043683">
    <property type="term" value="P:type IV pilus assembly"/>
    <property type="evidence" value="ECO:0007669"/>
    <property type="project" value="InterPro"/>
</dbReference>
<keyword evidence="1" id="KW-1133">Transmembrane helix</keyword>
<dbReference type="Proteomes" id="UP000192491">
    <property type="component" value="Unassembled WGS sequence"/>
</dbReference>
<dbReference type="AlphaFoldDB" id="A0A1Y1QL78"/>
<organism evidence="2 3">
    <name type="scientific">Thiothrix lacustris</name>
    <dbReference type="NCBI Taxonomy" id="525917"/>
    <lineage>
        <taxon>Bacteria</taxon>
        <taxon>Pseudomonadati</taxon>
        <taxon>Pseudomonadota</taxon>
        <taxon>Gammaproteobacteria</taxon>
        <taxon>Thiotrichales</taxon>
        <taxon>Thiotrichaceae</taxon>
        <taxon>Thiothrix</taxon>
    </lineage>
</organism>
<dbReference type="PROSITE" id="PS00409">
    <property type="entry name" value="PROKAR_NTER_METHYL"/>
    <property type="match status" value="1"/>
</dbReference>
<keyword evidence="1" id="KW-0472">Membrane</keyword>
<sequence length="288" mass="31042">MQYAQRQKGLSLIELMIALVISLVLVGGVSTVYISSKRNYQARDQLSMMDESARVALNALTKHLEHAGYATPAKLPLGNYLYALGDTTPPKASCGGTETGVHKDLNLVTFASRAAQDDYKPDGTTVTGDAISIRFLGDPLLFTDCSNSGLPASCQVGNAPSMEAALIYNTFFVDQNNGQPSLMCFGSRKDSVTQIVPGIENIQFLYGVDTNTDAAVDQYMTATEVAAAGMWQQVISIKAGILVRSLEPVSPSNEARNYNVLGVALTRNDRYQRAVYTAVIQLRNVVDG</sequence>
<dbReference type="EMBL" id="MTEJ01000183">
    <property type="protein sequence ID" value="OQX08187.1"/>
    <property type="molecule type" value="Genomic_DNA"/>
</dbReference>
<evidence type="ECO:0000256" key="1">
    <source>
        <dbReference type="SAM" id="Phobius"/>
    </source>
</evidence>
<comment type="caution">
    <text evidence="2">The sequence shown here is derived from an EMBL/GenBank/DDBJ whole genome shotgun (WGS) entry which is preliminary data.</text>
</comment>
<protein>
    <recommendedName>
        <fullName evidence="4">Prepilin-type N-terminal cleavage/methylation domain-containing protein</fullName>
    </recommendedName>
</protein>
<gene>
    <name evidence="2" type="ORF">BWK73_26120</name>
</gene>
<dbReference type="InterPro" id="IPR012902">
    <property type="entry name" value="N_methyl_site"/>
</dbReference>
<keyword evidence="1" id="KW-0812">Transmembrane</keyword>
<evidence type="ECO:0000313" key="3">
    <source>
        <dbReference type="Proteomes" id="UP000192491"/>
    </source>
</evidence>
<dbReference type="NCBIfam" id="TIGR02532">
    <property type="entry name" value="IV_pilin_GFxxxE"/>
    <property type="match status" value="1"/>
</dbReference>
<proteinExistence type="predicted"/>
<evidence type="ECO:0000313" key="2">
    <source>
        <dbReference type="EMBL" id="OQX08187.1"/>
    </source>
</evidence>
<evidence type="ECO:0008006" key="4">
    <source>
        <dbReference type="Google" id="ProtNLM"/>
    </source>
</evidence>
<dbReference type="Pfam" id="PF16074">
    <property type="entry name" value="PilW"/>
    <property type="match status" value="1"/>
</dbReference>
<accession>A0A1Y1QL78</accession>
<dbReference type="Pfam" id="PF07963">
    <property type="entry name" value="N_methyl"/>
    <property type="match status" value="1"/>
</dbReference>
<reference evidence="2 3" key="1">
    <citation type="submission" date="2017-01" db="EMBL/GenBank/DDBJ databases">
        <title>Novel large sulfur bacteria in the metagenomes of groundwater-fed chemosynthetic microbial mats in the Lake Huron basin.</title>
        <authorList>
            <person name="Sharrar A.M."/>
            <person name="Flood B.E."/>
            <person name="Bailey J.V."/>
            <person name="Jones D.S."/>
            <person name="Biddanda B."/>
            <person name="Ruberg S.A."/>
            <person name="Marcus D.N."/>
            <person name="Dick G.J."/>
        </authorList>
    </citation>
    <scope>NUCLEOTIDE SEQUENCE [LARGE SCALE GENOMIC DNA]</scope>
    <source>
        <strain evidence="2">A8</strain>
    </source>
</reference>
<dbReference type="InterPro" id="IPR032092">
    <property type="entry name" value="PilW"/>
</dbReference>
<name>A0A1Y1QL78_9GAMM</name>